<reference evidence="1 2" key="1">
    <citation type="submission" date="2017-03" db="EMBL/GenBank/DDBJ databases">
        <authorList>
            <person name="Afonso C.L."/>
            <person name="Miller P.J."/>
            <person name="Scott M.A."/>
            <person name="Spackman E."/>
            <person name="Goraichik I."/>
            <person name="Dimitrov K.M."/>
            <person name="Suarez D.L."/>
            <person name="Swayne D.E."/>
        </authorList>
    </citation>
    <scope>NUCLEOTIDE SEQUENCE [LARGE SCALE GENOMIC DNA]</scope>
    <source>
        <strain evidence="1 2">CECT 7639</strain>
    </source>
</reference>
<name>A0A1Y5TVN2_9RHOB</name>
<organism evidence="1 2">
    <name type="scientific">Falsiruegeria litorea R37</name>
    <dbReference type="NCBI Taxonomy" id="1200284"/>
    <lineage>
        <taxon>Bacteria</taxon>
        <taxon>Pseudomonadati</taxon>
        <taxon>Pseudomonadota</taxon>
        <taxon>Alphaproteobacteria</taxon>
        <taxon>Rhodobacterales</taxon>
        <taxon>Roseobacteraceae</taxon>
        <taxon>Falsiruegeria</taxon>
    </lineage>
</organism>
<dbReference type="EMBL" id="FWFO01000005">
    <property type="protein sequence ID" value="SLN69491.1"/>
    <property type="molecule type" value="Genomic_DNA"/>
</dbReference>
<sequence length="73" mass="8119">MLDERNQNCDRHSVLTGLAVVYGSLGHLLERVGALMIPSPALRVESFLVLMHNISTHAGRKYEMLCVRLGQSN</sequence>
<protein>
    <submittedName>
        <fullName evidence="1">Uncharacterized protein</fullName>
    </submittedName>
</protein>
<evidence type="ECO:0000313" key="2">
    <source>
        <dbReference type="Proteomes" id="UP000193077"/>
    </source>
</evidence>
<gene>
    <name evidence="1" type="ORF">TRL7639_04042</name>
</gene>
<evidence type="ECO:0000313" key="1">
    <source>
        <dbReference type="EMBL" id="SLN69491.1"/>
    </source>
</evidence>
<proteinExistence type="predicted"/>
<keyword evidence="2" id="KW-1185">Reference proteome</keyword>
<accession>A0A1Y5TVN2</accession>
<dbReference type="Proteomes" id="UP000193077">
    <property type="component" value="Unassembled WGS sequence"/>
</dbReference>
<dbReference type="AlphaFoldDB" id="A0A1Y5TVN2"/>